<dbReference type="InterPro" id="IPR017853">
    <property type="entry name" value="GH"/>
</dbReference>
<evidence type="ECO:0000256" key="5">
    <source>
        <dbReference type="SAM" id="SignalP"/>
    </source>
</evidence>
<proteinExistence type="inferred from homology"/>
<dbReference type="GO" id="GO:0015926">
    <property type="term" value="F:glucosidase activity"/>
    <property type="evidence" value="ECO:0007669"/>
    <property type="project" value="InterPro"/>
</dbReference>
<dbReference type="RefSeq" id="WP_104417935.1">
    <property type="nucleotide sequence ID" value="NZ_PTJC01000005.1"/>
</dbReference>
<name>A0A2S6I789_9BACT</name>
<dbReference type="Proteomes" id="UP000237662">
    <property type="component" value="Unassembled WGS sequence"/>
</dbReference>
<dbReference type="InterPro" id="IPR011683">
    <property type="entry name" value="Glyco_hydro_53"/>
</dbReference>
<evidence type="ECO:0000313" key="6">
    <source>
        <dbReference type="EMBL" id="PPK87319.1"/>
    </source>
</evidence>
<dbReference type="GO" id="GO:0045490">
    <property type="term" value="P:pectin catabolic process"/>
    <property type="evidence" value="ECO:0007669"/>
    <property type="project" value="TreeGrafter"/>
</dbReference>
<sequence length="454" mass="49527">MRFLFLLLFPLTLSAQCLQGVDLSYVNAVEEGEGIYRDSRGERVDPYAYFAERGAEMVRLRLWHTPENNQSSCGAPISSGGMEDVLLAARRTDSAGMGIKLALHYGDYFVDPGKQRRPAAWDGLADQALLDSIYGYTYRVLERMHAQGTTPAILAVGNETDNGFVDATVPTDGFEWAADGPKFQAGIRAVAAFNTANGTAVKSAIHLTESYARYGAAELQQAGVTDYDILGISYYPHFHPETTIAEIGNLVSHLTAAYGKEVMIFETGFSFNHRSGGDDYNNFLGGNGNVVPYPATPEGQRDFLLELTRTVCDNGGAGVFYWEPGWISSEMCDAWGRGSSYENASFFDFERDNRALPAFEFLEYGTVATREAVPEGAITLYANPPVDGSLRVVSTLPIAGWRLFAADGREVDRKVGPGSDLNVTVPTASLATGGYFLQLELQDGRRVSRRVGVK</sequence>
<keyword evidence="5" id="KW-0732">Signal</keyword>
<keyword evidence="2 4" id="KW-0378">Hydrolase</keyword>
<dbReference type="OrthoDB" id="9768786at2"/>
<reference evidence="6 7" key="1">
    <citation type="submission" date="2018-02" db="EMBL/GenBank/DDBJ databases">
        <title>Genomic Encyclopedia of Archaeal and Bacterial Type Strains, Phase II (KMG-II): from individual species to whole genera.</title>
        <authorList>
            <person name="Goeker M."/>
        </authorList>
    </citation>
    <scope>NUCLEOTIDE SEQUENCE [LARGE SCALE GENOMIC DNA]</scope>
    <source>
        <strain evidence="6 7">DSM 29526</strain>
    </source>
</reference>
<comment type="caution">
    <text evidence="6">The sequence shown here is derived from an EMBL/GenBank/DDBJ whole genome shotgun (WGS) entry which is preliminary data.</text>
</comment>
<dbReference type="EMBL" id="PTJC01000005">
    <property type="protein sequence ID" value="PPK87319.1"/>
    <property type="molecule type" value="Genomic_DNA"/>
</dbReference>
<organism evidence="6 7">
    <name type="scientific">Neolewinella xylanilytica</name>
    <dbReference type="NCBI Taxonomy" id="1514080"/>
    <lineage>
        <taxon>Bacteria</taxon>
        <taxon>Pseudomonadati</taxon>
        <taxon>Bacteroidota</taxon>
        <taxon>Saprospiria</taxon>
        <taxon>Saprospirales</taxon>
        <taxon>Lewinellaceae</taxon>
        <taxon>Neolewinella</taxon>
    </lineage>
</organism>
<dbReference type="Gene3D" id="3.20.20.80">
    <property type="entry name" value="Glycosidases"/>
    <property type="match status" value="1"/>
</dbReference>
<keyword evidence="7" id="KW-1185">Reference proteome</keyword>
<protein>
    <recommendedName>
        <fullName evidence="4">Arabinogalactan endo-beta-1,4-galactanase</fullName>
        <ecNumber evidence="4">3.2.1.89</ecNumber>
    </recommendedName>
</protein>
<dbReference type="EC" id="3.2.1.89" evidence="4"/>
<dbReference type="PANTHER" id="PTHR34983">
    <property type="entry name" value="ARABINOGALACTAN ENDO-BETA-1,4-GALACTANASE A"/>
    <property type="match status" value="1"/>
</dbReference>
<evidence type="ECO:0000256" key="3">
    <source>
        <dbReference type="ARBA" id="ARBA00023295"/>
    </source>
</evidence>
<evidence type="ECO:0000256" key="4">
    <source>
        <dbReference type="RuleBase" id="RU361192"/>
    </source>
</evidence>
<dbReference type="GO" id="GO:0031218">
    <property type="term" value="F:arabinogalactan endo-1,4-beta-galactosidase activity"/>
    <property type="evidence" value="ECO:0007669"/>
    <property type="project" value="UniProtKB-EC"/>
</dbReference>
<keyword evidence="3 4" id="KW-0326">Glycosidase</keyword>
<comment type="similarity">
    <text evidence="1 4">Belongs to the glycosyl hydrolase 53 family.</text>
</comment>
<evidence type="ECO:0000256" key="1">
    <source>
        <dbReference type="ARBA" id="ARBA00010687"/>
    </source>
</evidence>
<evidence type="ECO:0000313" key="7">
    <source>
        <dbReference type="Proteomes" id="UP000237662"/>
    </source>
</evidence>
<dbReference type="PANTHER" id="PTHR34983:SF2">
    <property type="entry name" value="ENDO-BETA-1,4-GALACTANASE"/>
    <property type="match status" value="1"/>
</dbReference>
<dbReference type="AlphaFoldDB" id="A0A2S6I789"/>
<accession>A0A2S6I789</accession>
<comment type="catalytic activity">
    <reaction evidence="4">
        <text>The enzyme specifically hydrolyzes (1-&gt;4)-beta-D-galactosidic linkages in type I arabinogalactans.</text>
        <dbReference type="EC" id="3.2.1.89"/>
    </reaction>
</comment>
<feature type="signal peptide" evidence="5">
    <location>
        <begin position="1"/>
        <end position="15"/>
    </location>
</feature>
<evidence type="ECO:0000256" key="2">
    <source>
        <dbReference type="ARBA" id="ARBA00022801"/>
    </source>
</evidence>
<dbReference type="Pfam" id="PF07745">
    <property type="entry name" value="Glyco_hydro_53"/>
    <property type="match status" value="1"/>
</dbReference>
<gene>
    <name evidence="6" type="ORF">CLV84_0257</name>
</gene>
<dbReference type="SUPFAM" id="SSF51445">
    <property type="entry name" value="(Trans)glycosidases"/>
    <property type="match status" value="1"/>
</dbReference>
<feature type="chain" id="PRO_5015660453" description="Arabinogalactan endo-beta-1,4-galactanase" evidence="5">
    <location>
        <begin position="16"/>
        <end position="454"/>
    </location>
</feature>